<dbReference type="Gene3D" id="3.40.50.450">
    <property type="match status" value="1"/>
</dbReference>
<dbReference type="PROSITE" id="PS50006">
    <property type="entry name" value="FHA_DOMAIN"/>
    <property type="match status" value="1"/>
</dbReference>
<reference evidence="2 3" key="1">
    <citation type="submission" date="2016-05" db="EMBL/GenBank/DDBJ databases">
        <title>Comparative genomics of Morganella phages MP1 and MP2 define new clades among the T4 and T7-like viruses.</title>
        <authorList>
            <person name="Pinto G."/>
            <person name="Oliveira A."/>
            <person name="Briers Y."/>
            <person name="Oliveira C."/>
            <person name="Domingues L."/>
            <person name="Azeredo J."/>
        </authorList>
    </citation>
    <scope>NUCLEOTIDE SEQUENCE [LARGE SCALE GENOMIC DNA]</scope>
</reference>
<dbReference type="InterPro" id="IPR000253">
    <property type="entry name" value="FHA_dom"/>
</dbReference>
<dbReference type="KEGG" id="vg:29079562"/>
<dbReference type="EMBL" id="KX245890">
    <property type="protein sequence ID" value="ANS06013.1"/>
    <property type="molecule type" value="Genomic_DNA"/>
</dbReference>
<evidence type="ECO:0000313" key="2">
    <source>
        <dbReference type="EMBL" id="ANS06013.1"/>
    </source>
</evidence>
<evidence type="ECO:0000313" key="3">
    <source>
        <dbReference type="Proteomes" id="UP000201220"/>
    </source>
</evidence>
<proteinExistence type="predicted"/>
<dbReference type="Proteomes" id="UP000201220">
    <property type="component" value="Segment"/>
</dbReference>
<dbReference type="RefSeq" id="YP_009285774.1">
    <property type="nucleotide sequence ID" value="NC_031057.1"/>
</dbReference>
<gene>
    <name evidence="2" type="ORF">ABCD_0236</name>
</gene>
<protein>
    <recommendedName>
        <fullName evidence="1">FHA domain-containing protein</fullName>
    </recommendedName>
</protein>
<organism evidence="2 3">
    <name type="scientific">Citrobacter phage vB_CfrM_CfP1</name>
    <dbReference type="NCBI Taxonomy" id="1871313"/>
    <lineage>
        <taxon>Viruses</taxon>
        <taxon>Duplodnaviria</taxon>
        <taxon>Heunggongvirae</taxon>
        <taxon>Uroviricota</taxon>
        <taxon>Caudoviricetes</taxon>
        <taxon>Pantevenvirales</taxon>
        <taxon>Straboviridae</taxon>
        <taxon>Pseudotevenvirus</taxon>
        <taxon>Pseudotevenvirus miller</taxon>
    </lineage>
</organism>
<name>A0A1B1IXG2_9CAUD</name>
<accession>A0A1B1IXG2</accession>
<sequence>MNFKTVLENAKTATLIGSREPPERIANIAIKIGRALSDRDIVAYSGGAPGMDSHFLFDYAPEKRRIILPENGFNGLYSNGMDIIDYNELDTYKAADEARKVAGHFDNQTEWVQRRYARNAVQILRETLDNPTDFVLFWAVEKEFCVKGGTAIASRLARLYGVPSFNLWKENVLNDVCDTLGINIKPPTLDFLWC</sequence>
<feature type="domain" description="FHA" evidence="1">
    <location>
        <begin position="30"/>
        <end position="83"/>
    </location>
</feature>
<evidence type="ECO:0000259" key="1">
    <source>
        <dbReference type="PROSITE" id="PS50006"/>
    </source>
</evidence>
<dbReference type="SUPFAM" id="SSF102405">
    <property type="entry name" value="MCP/YpsA-like"/>
    <property type="match status" value="1"/>
</dbReference>
<dbReference type="GeneID" id="29079562"/>